<comment type="caution">
    <text evidence="1">The sequence shown here is derived from an EMBL/GenBank/DDBJ whole genome shotgun (WGS) entry which is preliminary data.</text>
</comment>
<accession>A0ABQ3NGA5</accession>
<sequence length="213" mass="24016">MESRMLTETTGRSASDLTAELENWRGVDWVSVWDGPPQGGSPEFRAWCERYGWVPETFDRQLNVTTRSGGSWTFFDVLGGQWSPVKSLTHYPWHVKAATAAENREVLSVAAETWPVYLKAAVAVLGAPTWSGSWDDEDFPEPPVPSYWLSREFRLKKRRPYEFAYWKPAGDVPGEPYIVLSQSVSFQTWTADLAGGSAISVDVYAPADFLDRR</sequence>
<keyword evidence="2" id="KW-1185">Reference proteome</keyword>
<gene>
    <name evidence="1" type="ORF">Scinn_12200</name>
</gene>
<evidence type="ECO:0000313" key="2">
    <source>
        <dbReference type="Proteomes" id="UP000660554"/>
    </source>
</evidence>
<name>A0ABQ3NGA5_STRVG</name>
<dbReference type="EMBL" id="BNDV01000002">
    <property type="protein sequence ID" value="GHI11757.1"/>
    <property type="molecule type" value="Genomic_DNA"/>
</dbReference>
<dbReference type="Proteomes" id="UP000660554">
    <property type="component" value="Unassembled WGS sequence"/>
</dbReference>
<evidence type="ECO:0000313" key="1">
    <source>
        <dbReference type="EMBL" id="GHI11757.1"/>
    </source>
</evidence>
<reference evidence="2" key="1">
    <citation type="submission" date="2020-09" db="EMBL/GenBank/DDBJ databases">
        <title>Whole genome shotgun sequence of Streptomyces cinnamonensis NBRC 15873.</title>
        <authorList>
            <person name="Komaki H."/>
            <person name="Tamura T."/>
        </authorList>
    </citation>
    <scope>NUCLEOTIDE SEQUENCE [LARGE SCALE GENOMIC DNA]</scope>
    <source>
        <strain evidence="2">NBRC 15873</strain>
    </source>
</reference>
<protein>
    <submittedName>
        <fullName evidence="1">Uncharacterized protein</fullName>
    </submittedName>
</protein>
<proteinExistence type="predicted"/>
<organism evidence="1 2">
    <name type="scientific">Streptomyces virginiae</name>
    <name type="common">Streptomyces cinnamonensis</name>
    <dbReference type="NCBI Taxonomy" id="1961"/>
    <lineage>
        <taxon>Bacteria</taxon>
        <taxon>Bacillati</taxon>
        <taxon>Actinomycetota</taxon>
        <taxon>Actinomycetes</taxon>
        <taxon>Kitasatosporales</taxon>
        <taxon>Streptomycetaceae</taxon>
        <taxon>Streptomyces</taxon>
    </lineage>
</organism>